<dbReference type="InterPro" id="IPR016181">
    <property type="entry name" value="Acyl_CoA_acyltransferase"/>
</dbReference>
<evidence type="ECO:0000259" key="1">
    <source>
        <dbReference type="Pfam" id="PF00583"/>
    </source>
</evidence>
<name>A0A836CA87_9STRA</name>
<dbReference type="SUPFAM" id="SSF55729">
    <property type="entry name" value="Acyl-CoA N-acyltransferases (Nat)"/>
    <property type="match status" value="1"/>
</dbReference>
<gene>
    <name evidence="2" type="ORF">JKP88DRAFT_270620</name>
</gene>
<dbReference type="Gene3D" id="3.40.630.30">
    <property type="match status" value="1"/>
</dbReference>
<reference evidence="2" key="1">
    <citation type="submission" date="2021-02" db="EMBL/GenBank/DDBJ databases">
        <title>First Annotated Genome of the Yellow-green Alga Tribonema minus.</title>
        <authorList>
            <person name="Mahan K.M."/>
        </authorList>
    </citation>
    <scope>NUCLEOTIDE SEQUENCE</scope>
    <source>
        <strain evidence="2">UTEX B ZZ1240</strain>
    </source>
</reference>
<dbReference type="InterPro" id="IPR000182">
    <property type="entry name" value="GNAT_dom"/>
</dbReference>
<keyword evidence="3" id="KW-1185">Reference proteome</keyword>
<dbReference type="AlphaFoldDB" id="A0A836CA87"/>
<organism evidence="2 3">
    <name type="scientific">Tribonema minus</name>
    <dbReference type="NCBI Taxonomy" id="303371"/>
    <lineage>
        <taxon>Eukaryota</taxon>
        <taxon>Sar</taxon>
        <taxon>Stramenopiles</taxon>
        <taxon>Ochrophyta</taxon>
        <taxon>PX clade</taxon>
        <taxon>Xanthophyceae</taxon>
        <taxon>Tribonematales</taxon>
        <taxon>Tribonemataceae</taxon>
        <taxon>Tribonema</taxon>
    </lineage>
</organism>
<dbReference type="Pfam" id="PF00583">
    <property type="entry name" value="Acetyltransf_1"/>
    <property type="match status" value="1"/>
</dbReference>
<dbReference type="OrthoDB" id="2019666at2759"/>
<protein>
    <recommendedName>
        <fullName evidence="1">N-acetyltransferase domain-containing protein</fullName>
    </recommendedName>
</protein>
<evidence type="ECO:0000313" key="2">
    <source>
        <dbReference type="EMBL" id="KAG5178017.1"/>
    </source>
</evidence>
<feature type="domain" description="N-acetyltransferase" evidence="1">
    <location>
        <begin position="58"/>
        <end position="121"/>
    </location>
</feature>
<sequence>MDAIAVQVAYHSLPAAAVTDHALIRSSELFSNHYGVWGRNPFALEQGKRVRLSAKQLRKQFLFDAERCSIIQAEVANQLVGHAFVCHYHIPDTGQVSWITQLVVHSEYRGRGIGKRLCRMAWAVDRYYACGLVTSHPHAVRALEAATERACDRSLAISSAQALISHSGIPYVSQALVHFEGGKCLIDTQFFVDHSEVEAVLSGITHWRLGPLEEGKEFFAFTFAQSPKTSPVASQRK</sequence>
<evidence type="ECO:0000313" key="3">
    <source>
        <dbReference type="Proteomes" id="UP000664859"/>
    </source>
</evidence>
<dbReference type="CDD" id="cd04301">
    <property type="entry name" value="NAT_SF"/>
    <property type="match status" value="1"/>
</dbReference>
<dbReference type="EMBL" id="JAFCMP010000519">
    <property type="protein sequence ID" value="KAG5178017.1"/>
    <property type="molecule type" value="Genomic_DNA"/>
</dbReference>
<comment type="caution">
    <text evidence="2">The sequence shown here is derived from an EMBL/GenBank/DDBJ whole genome shotgun (WGS) entry which is preliminary data.</text>
</comment>
<accession>A0A836CA87</accession>
<dbReference type="Proteomes" id="UP000664859">
    <property type="component" value="Unassembled WGS sequence"/>
</dbReference>
<proteinExistence type="predicted"/>
<dbReference type="GO" id="GO:0016747">
    <property type="term" value="F:acyltransferase activity, transferring groups other than amino-acyl groups"/>
    <property type="evidence" value="ECO:0007669"/>
    <property type="project" value="InterPro"/>
</dbReference>